<keyword evidence="5" id="KW-1185">Reference proteome</keyword>
<sequence>MENNFDSERENVSEENENILARKQKRERETDSASDTGMTPPPKKSLQESSNVCQQPEEEMASPSVSLNAKHVQEDRIGGSANGDNDLGTMGRSQHKELEPSELGHTVLEDNEHISNKNISKQELTNKSTLDSCSPASVRKYFNKGAFGMQGSNLSLNKSLSLDSLDQDVSLTESLDQDVSLAESGNFSSGIFETECESLSSSQVFPDDDLEKFEESATPIDSGKVLDKIEESVPPCKKSKNKQSKDEKKKKKKQKKAVENADGDANKTLRPNFFLGIQITNADIHQAIVKVQEEMLAYDKSLMRSFIDAATSHLTLLVAYIDTDEALQIAQSALDECGTKLMDVMTEKPVRLTFSGVSHFSNQVVFGQLVEDEQYQRLMDVAEHTRTVFLEKGVCMPDTRELHPHLTIAKLSKAPRIKGKRTPRKIDPASYKQHVELHLGYQTVTGLQLLSMNKPKDDKRYFYCSKNIKFDVEYEENMNHSQCCFPRRPMLQKQPPKQQRSMSTSSEASPDSSHNWLLPTIGVMTVLAAIVAVSLMARLRGKP</sequence>
<name>A0AAW0W2U6_CHEQU</name>
<feature type="region of interest" description="Disordered" evidence="1">
    <location>
        <begin position="486"/>
        <end position="512"/>
    </location>
</feature>
<feature type="domain" description="A-kinase anchor protein 7-like phosphoesterase" evidence="3">
    <location>
        <begin position="271"/>
        <end position="469"/>
    </location>
</feature>
<comment type="caution">
    <text evidence="4">The sequence shown here is derived from an EMBL/GenBank/DDBJ whole genome shotgun (WGS) entry which is preliminary data.</text>
</comment>
<dbReference type="PANTHER" id="PTHR15934">
    <property type="entry name" value="RNA 2',3'-CYCLIC PHOSPHODIESTERASE"/>
    <property type="match status" value="1"/>
</dbReference>
<accession>A0AAW0W2U6</accession>
<dbReference type="PANTHER" id="PTHR15934:SF2">
    <property type="entry name" value="A-KINASE ANCHOR PROTEIN 7-LIKE PHOSPHOESTERASE DOMAIN-CONTAINING PROTEIN"/>
    <property type="match status" value="1"/>
</dbReference>
<dbReference type="Gene3D" id="3.90.1140.10">
    <property type="entry name" value="Cyclic phosphodiesterase"/>
    <property type="match status" value="1"/>
</dbReference>
<reference evidence="4 5" key="1">
    <citation type="journal article" date="2024" name="BMC Genomics">
        <title>Genome assembly of redclaw crayfish (Cherax quadricarinatus) provides insights into its immune adaptation and hypoxia tolerance.</title>
        <authorList>
            <person name="Liu Z."/>
            <person name="Zheng J."/>
            <person name="Li H."/>
            <person name="Fang K."/>
            <person name="Wang S."/>
            <person name="He J."/>
            <person name="Zhou D."/>
            <person name="Weng S."/>
            <person name="Chi M."/>
            <person name="Gu Z."/>
            <person name="He J."/>
            <person name="Li F."/>
            <person name="Wang M."/>
        </authorList>
    </citation>
    <scope>NUCLEOTIDE SEQUENCE [LARGE SCALE GENOMIC DNA]</scope>
    <source>
        <strain evidence="4">ZL_2023a</strain>
    </source>
</reference>
<proteinExistence type="predicted"/>
<keyword evidence="2" id="KW-0472">Membrane</keyword>
<dbReference type="InterPro" id="IPR052641">
    <property type="entry name" value="AKAP7_isoform_gamma"/>
</dbReference>
<dbReference type="InterPro" id="IPR009097">
    <property type="entry name" value="Cyclic_Pdiesterase"/>
</dbReference>
<dbReference type="Proteomes" id="UP001445076">
    <property type="component" value="Unassembled WGS sequence"/>
</dbReference>
<feature type="region of interest" description="Disordered" evidence="1">
    <location>
        <begin position="231"/>
        <end position="264"/>
    </location>
</feature>
<evidence type="ECO:0000256" key="1">
    <source>
        <dbReference type="SAM" id="MobiDB-lite"/>
    </source>
</evidence>
<dbReference type="InterPro" id="IPR019510">
    <property type="entry name" value="AKAP7-like_phosphoesterase"/>
</dbReference>
<dbReference type="EMBL" id="JARKIK010000089">
    <property type="protein sequence ID" value="KAK8723480.1"/>
    <property type="molecule type" value="Genomic_DNA"/>
</dbReference>
<dbReference type="AlphaFoldDB" id="A0AAW0W2U6"/>
<feature type="compositionally biased region" description="Basic residues" evidence="1">
    <location>
        <begin position="237"/>
        <end position="255"/>
    </location>
</feature>
<dbReference type="GO" id="GO:0010738">
    <property type="term" value="P:regulation of protein kinase A signaling"/>
    <property type="evidence" value="ECO:0007669"/>
    <property type="project" value="TreeGrafter"/>
</dbReference>
<feature type="transmembrane region" description="Helical" evidence="2">
    <location>
        <begin position="516"/>
        <end position="537"/>
    </location>
</feature>
<dbReference type="GO" id="GO:0034237">
    <property type="term" value="F:protein kinase A regulatory subunit binding"/>
    <property type="evidence" value="ECO:0007669"/>
    <property type="project" value="TreeGrafter"/>
</dbReference>
<organism evidence="4 5">
    <name type="scientific">Cherax quadricarinatus</name>
    <name type="common">Australian red claw crayfish</name>
    <dbReference type="NCBI Taxonomy" id="27406"/>
    <lineage>
        <taxon>Eukaryota</taxon>
        <taxon>Metazoa</taxon>
        <taxon>Ecdysozoa</taxon>
        <taxon>Arthropoda</taxon>
        <taxon>Crustacea</taxon>
        <taxon>Multicrustacea</taxon>
        <taxon>Malacostraca</taxon>
        <taxon>Eumalacostraca</taxon>
        <taxon>Eucarida</taxon>
        <taxon>Decapoda</taxon>
        <taxon>Pleocyemata</taxon>
        <taxon>Astacidea</taxon>
        <taxon>Parastacoidea</taxon>
        <taxon>Parastacidae</taxon>
        <taxon>Cherax</taxon>
    </lineage>
</organism>
<protein>
    <recommendedName>
        <fullName evidence="3">A-kinase anchor protein 7-like phosphoesterase domain-containing protein</fullName>
    </recommendedName>
</protein>
<dbReference type="Pfam" id="PF10469">
    <property type="entry name" value="AKAP7_NLS"/>
    <property type="match status" value="1"/>
</dbReference>
<gene>
    <name evidence="4" type="ORF">OTU49_011735</name>
</gene>
<keyword evidence="2" id="KW-1133">Transmembrane helix</keyword>
<feature type="compositionally biased region" description="Basic and acidic residues" evidence="1">
    <location>
        <begin position="1"/>
        <end position="12"/>
    </location>
</feature>
<evidence type="ECO:0000259" key="3">
    <source>
        <dbReference type="Pfam" id="PF10469"/>
    </source>
</evidence>
<dbReference type="SUPFAM" id="SSF55144">
    <property type="entry name" value="LigT-like"/>
    <property type="match status" value="1"/>
</dbReference>
<evidence type="ECO:0000313" key="4">
    <source>
        <dbReference type="EMBL" id="KAK8723480.1"/>
    </source>
</evidence>
<feature type="region of interest" description="Disordered" evidence="1">
    <location>
        <begin position="1"/>
        <end position="100"/>
    </location>
</feature>
<evidence type="ECO:0000256" key="2">
    <source>
        <dbReference type="SAM" id="Phobius"/>
    </source>
</evidence>
<dbReference type="GO" id="GO:0005829">
    <property type="term" value="C:cytosol"/>
    <property type="evidence" value="ECO:0007669"/>
    <property type="project" value="TreeGrafter"/>
</dbReference>
<feature type="compositionally biased region" description="Polar residues" evidence="1">
    <location>
        <begin position="495"/>
        <end position="512"/>
    </location>
</feature>
<keyword evidence="2" id="KW-0812">Transmembrane</keyword>
<evidence type="ECO:0000313" key="5">
    <source>
        <dbReference type="Proteomes" id="UP001445076"/>
    </source>
</evidence>